<organism evidence="2 3">
    <name type="scientific">Saccharophagus degradans</name>
    <dbReference type="NCBI Taxonomy" id="86304"/>
    <lineage>
        <taxon>Bacteria</taxon>
        <taxon>Pseudomonadati</taxon>
        <taxon>Pseudomonadota</taxon>
        <taxon>Gammaproteobacteria</taxon>
        <taxon>Cellvibrionales</taxon>
        <taxon>Cellvibrionaceae</taxon>
        <taxon>Saccharophagus</taxon>
    </lineage>
</organism>
<keyword evidence="1" id="KW-0472">Membrane</keyword>
<feature type="transmembrane region" description="Helical" evidence="1">
    <location>
        <begin position="78"/>
        <end position="100"/>
    </location>
</feature>
<dbReference type="AlphaFoldDB" id="A0AAW7X828"/>
<reference evidence="2" key="1">
    <citation type="submission" date="2023-07" db="EMBL/GenBank/DDBJ databases">
        <title>Genome content predicts the carbon catabolic preferences of heterotrophic bacteria.</title>
        <authorList>
            <person name="Gralka M."/>
        </authorList>
    </citation>
    <scope>NUCLEOTIDE SEQUENCE</scope>
    <source>
        <strain evidence="2">I3M17_2</strain>
    </source>
</reference>
<evidence type="ECO:0000256" key="1">
    <source>
        <dbReference type="SAM" id="Phobius"/>
    </source>
</evidence>
<name>A0AAW7X828_9GAMM</name>
<gene>
    <name evidence="2" type="ORF">Q4521_11025</name>
</gene>
<keyword evidence="1" id="KW-1133">Transmembrane helix</keyword>
<protein>
    <recommendedName>
        <fullName evidence="4">Transmembrane protein</fullName>
    </recommendedName>
</protein>
<dbReference type="RefSeq" id="WP_019604679.1">
    <property type="nucleotide sequence ID" value="NZ_JAUOPB010000007.1"/>
</dbReference>
<dbReference type="EMBL" id="JAUOPB010000007">
    <property type="protein sequence ID" value="MDO6423007.1"/>
    <property type="molecule type" value="Genomic_DNA"/>
</dbReference>
<keyword evidence="1" id="KW-0812">Transmembrane</keyword>
<evidence type="ECO:0000313" key="3">
    <source>
        <dbReference type="Proteomes" id="UP001169760"/>
    </source>
</evidence>
<proteinExistence type="predicted"/>
<feature type="transmembrane region" description="Helical" evidence="1">
    <location>
        <begin position="54"/>
        <end position="72"/>
    </location>
</feature>
<dbReference type="Proteomes" id="UP001169760">
    <property type="component" value="Unassembled WGS sequence"/>
</dbReference>
<evidence type="ECO:0008006" key="4">
    <source>
        <dbReference type="Google" id="ProtNLM"/>
    </source>
</evidence>
<evidence type="ECO:0000313" key="2">
    <source>
        <dbReference type="EMBL" id="MDO6423007.1"/>
    </source>
</evidence>
<sequence length="117" mass="12861">MKLPEDKHQGQCDHCKSEVPLDAVVCAACGARWGSSTGKTRQQVYDLGKTKVKMGLVGAAFFAIFFAVTIYFESGWMLLSMALGFLAGPICVGWVIGGIISMRRAKTNLSIQWWRQS</sequence>
<comment type="caution">
    <text evidence="2">The sequence shown here is derived from an EMBL/GenBank/DDBJ whole genome shotgun (WGS) entry which is preliminary data.</text>
</comment>
<accession>A0AAW7X828</accession>